<evidence type="ECO:0008006" key="5">
    <source>
        <dbReference type="Google" id="ProtNLM"/>
    </source>
</evidence>
<evidence type="ECO:0000313" key="4">
    <source>
        <dbReference type="Proteomes" id="UP001319883"/>
    </source>
</evidence>
<keyword evidence="4" id="KW-1185">Reference proteome</keyword>
<evidence type="ECO:0000256" key="1">
    <source>
        <dbReference type="SAM" id="MobiDB-lite"/>
    </source>
</evidence>
<proteinExistence type="predicted"/>
<gene>
    <name evidence="3" type="ORF">KGQ91_07605</name>
</gene>
<feature type="region of interest" description="Disordered" evidence="1">
    <location>
        <begin position="42"/>
        <end position="85"/>
    </location>
</feature>
<organism evidence="3 4">
    <name type="scientific">Modicisalibacter tunisiensis</name>
    <dbReference type="NCBI Taxonomy" id="390637"/>
    <lineage>
        <taxon>Bacteria</taxon>
        <taxon>Pseudomonadati</taxon>
        <taxon>Pseudomonadota</taxon>
        <taxon>Gammaproteobacteria</taxon>
        <taxon>Oceanospirillales</taxon>
        <taxon>Halomonadaceae</taxon>
        <taxon>Modicisalibacter</taxon>
    </lineage>
</organism>
<dbReference type="Proteomes" id="UP001319883">
    <property type="component" value="Unassembled WGS sequence"/>
</dbReference>
<evidence type="ECO:0000313" key="3">
    <source>
        <dbReference type="EMBL" id="MBZ9567544.1"/>
    </source>
</evidence>
<accession>A0ABS7WY34</accession>
<keyword evidence="2" id="KW-0732">Signal</keyword>
<sequence>MYRHRLLLVTLCSALVAACAPNPEEGLPPYGASVHHMLQAQTYRPGDTPPPPTLHGDRAAGTMNAYRNGDAPSAGYGARMPDVSQ</sequence>
<dbReference type="EMBL" id="JAGXFD010000001">
    <property type="protein sequence ID" value="MBZ9567544.1"/>
    <property type="molecule type" value="Genomic_DNA"/>
</dbReference>
<dbReference type="RefSeq" id="WP_224420679.1">
    <property type="nucleotide sequence ID" value="NZ_JAGXFD010000001.1"/>
</dbReference>
<name>A0ABS7WY34_9GAMM</name>
<protein>
    <recommendedName>
        <fullName evidence="5">Lipoprotein</fullName>
    </recommendedName>
</protein>
<feature type="signal peptide" evidence="2">
    <location>
        <begin position="1"/>
        <end position="20"/>
    </location>
</feature>
<reference evidence="3 4" key="1">
    <citation type="submission" date="2021-05" db="EMBL/GenBank/DDBJ databases">
        <title>Petroleum and Energy Research Collection (APPE): ex situ preservation of microbial diversity associated with the oil industry and exploitation of its biotechnological potential.</title>
        <authorList>
            <person name="Paixao C.T.M."/>
            <person name="Gomes M.B."/>
            <person name="Oliveira V.M."/>
        </authorList>
    </citation>
    <scope>NUCLEOTIDE SEQUENCE [LARGE SCALE GENOMIC DNA]</scope>
    <source>
        <strain evidence="3 4">LIT2</strain>
    </source>
</reference>
<evidence type="ECO:0000256" key="2">
    <source>
        <dbReference type="SAM" id="SignalP"/>
    </source>
</evidence>
<dbReference type="PROSITE" id="PS51257">
    <property type="entry name" value="PROKAR_LIPOPROTEIN"/>
    <property type="match status" value="1"/>
</dbReference>
<comment type="caution">
    <text evidence="3">The sequence shown here is derived from an EMBL/GenBank/DDBJ whole genome shotgun (WGS) entry which is preliminary data.</text>
</comment>
<feature type="chain" id="PRO_5046229981" description="Lipoprotein" evidence="2">
    <location>
        <begin position="21"/>
        <end position="85"/>
    </location>
</feature>